<evidence type="ECO:0000256" key="1">
    <source>
        <dbReference type="SAM" id="MobiDB-lite"/>
    </source>
</evidence>
<name>A0A7S0KXK3_9STRA</name>
<protein>
    <submittedName>
        <fullName evidence="2">Uncharacterized protein</fullName>
    </submittedName>
</protein>
<proteinExistence type="predicted"/>
<sequence length="417" mass="47159">MTDRQRSNKKTKGRKKNTEAKDKNKRKDVKNGEVTGDPKAEQDETAWDVVMNHPLIQVLYRMLPFLCGLAMYHLNSYVRLQCPGLLSGLMQLRPAISETDSRQLLIVGAMSSGTKQVAADLNKHLALEVGHEEQDASWNFVRDGTVSWFHGLRFLPAPEGEEKAQAYRKICLGNYTNNMGFHPRMYRASRYGCSSRVTWDQCWARECIAIVDEEWGCAAKETCSPSFEKNLLQVRNPLETIESLVAKFCQGGLTGTVHPSFLQMLSGIFPSQKDLDSYSCIEAASYFVVNWNNALLNAHEKGLIDSWYKVEETSVCEVARLAGFMDIETTIYEPNVHKIQTICEKGEVNDPMSNEEHRINEDLVALKWDDLKGGVHGSKRAKTDEEILLSVRGLFTAFGYDPNAHNEAEFEDVFPEF</sequence>
<dbReference type="EMBL" id="HBEX01000992">
    <property type="protein sequence ID" value="CAD8595841.1"/>
    <property type="molecule type" value="Transcribed_RNA"/>
</dbReference>
<accession>A0A7S0KXK3</accession>
<evidence type="ECO:0000313" key="2">
    <source>
        <dbReference type="EMBL" id="CAD8595841.1"/>
    </source>
</evidence>
<dbReference type="AlphaFoldDB" id="A0A7S0KXK3"/>
<feature type="region of interest" description="Disordered" evidence="1">
    <location>
        <begin position="1"/>
        <end position="40"/>
    </location>
</feature>
<organism evidence="2">
    <name type="scientific">Asterionellopsis glacialis</name>
    <dbReference type="NCBI Taxonomy" id="33640"/>
    <lineage>
        <taxon>Eukaryota</taxon>
        <taxon>Sar</taxon>
        <taxon>Stramenopiles</taxon>
        <taxon>Ochrophyta</taxon>
        <taxon>Bacillariophyta</taxon>
        <taxon>Fragilariophyceae</taxon>
        <taxon>Fragilariophycidae</taxon>
        <taxon>Fragilariales</taxon>
        <taxon>Fragilariaceae</taxon>
        <taxon>Asterionellopsis</taxon>
    </lineage>
</organism>
<reference evidence="2" key="1">
    <citation type="submission" date="2021-01" db="EMBL/GenBank/DDBJ databases">
        <authorList>
            <person name="Corre E."/>
            <person name="Pelletier E."/>
            <person name="Niang G."/>
            <person name="Scheremetjew M."/>
            <person name="Finn R."/>
            <person name="Kale V."/>
            <person name="Holt S."/>
            <person name="Cochrane G."/>
            <person name="Meng A."/>
            <person name="Brown T."/>
            <person name="Cohen L."/>
        </authorList>
    </citation>
    <scope>NUCLEOTIDE SEQUENCE</scope>
</reference>
<gene>
    <name evidence="2" type="ORF">AGLA0713_LOCUS669</name>
</gene>